<dbReference type="AlphaFoldDB" id="A0A0C2YQZ8"/>
<accession>A0A0C2YQZ8</accession>
<evidence type="ECO:0000313" key="2">
    <source>
        <dbReference type="Proteomes" id="UP000053424"/>
    </source>
</evidence>
<evidence type="ECO:0000313" key="1">
    <source>
        <dbReference type="EMBL" id="KIM43467.1"/>
    </source>
</evidence>
<dbReference type="EMBL" id="KN831775">
    <property type="protein sequence ID" value="KIM43467.1"/>
    <property type="molecule type" value="Genomic_DNA"/>
</dbReference>
<keyword evidence="2" id="KW-1185">Reference proteome</keyword>
<reference evidence="1 2" key="1">
    <citation type="submission" date="2014-04" db="EMBL/GenBank/DDBJ databases">
        <authorList>
            <consortium name="DOE Joint Genome Institute"/>
            <person name="Kuo A."/>
            <person name="Gay G."/>
            <person name="Dore J."/>
            <person name="Kohler A."/>
            <person name="Nagy L.G."/>
            <person name="Floudas D."/>
            <person name="Copeland A."/>
            <person name="Barry K.W."/>
            <person name="Cichocki N."/>
            <person name="Veneault-Fourrey C."/>
            <person name="LaButti K."/>
            <person name="Lindquist E.A."/>
            <person name="Lipzen A."/>
            <person name="Lundell T."/>
            <person name="Morin E."/>
            <person name="Murat C."/>
            <person name="Sun H."/>
            <person name="Tunlid A."/>
            <person name="Henrissat B."/>
            <person name="Grigoriev I.V."/>
            <person name="Hibbett D.S."/>
            <person name="Martin F."/>
            <person name="Nordberg H.P."/>
            <person name="Cantor M.N."/>
            <person name="Hua S.X."/>
        </authorList>
    </citation>
    <scope>NUCLEOTIDE SEQUENCE [LARGE SCALE GENOMIC DNA]</scope>
    <source>
        <strain evidence="2">h7</strain>
    </source>
</reference>
<name>A0A0C2YQZ8_HEBCY</name>
<dbReference type="Proteomes" id="UP000053424">
    <property type="component" value="Unassembled WGS sequence"/>
</dbReference>
<reference evidence="2" key="2">
    <citation type="submission" date="2015-01" db="EMBL/GenBank/DDBJ databases">
        <title>Evolutionary Origins and Diversification of the Mycorrhizal Mutualists.</title>
        <authorList>
            <consortium name="DOE Joint Genome Institute"/>
            <consortium name="Mycorrhizal Genomics Consortium"/>
            <person name="Kohler A."/>
            <person name="Kuo A."/>
            <person name="Nagy L.G."/>
            <person name="Floudas D."/>
            <person name="Copeland A."/>
            <person name="Barry K.W."/>
            <person name="Cichocki N."/>
            <person name="Veneault-Fourrey C."/>
            <person name="LaButti K."/>
            <person name="Lindquist E.A."/>
            <person name="Lipzen A."/>
            <person name="Lundell T."/>
            <person name="Morin E."/>
            <person name="Murat C."/>
            <person name="Riley R."/>
            <person name="Ohm R."/>
            <person name="Sun H."/>
            <person name="Tunlid A."/>
            <person name="Henrissat B."/>
            <person name="Grigoriev I.V."/>
            <person name="Hibbett D.S."/>
            <person name="Martin F."/>
        </authorList>
    </citation>
    <scope>NUCLEOTIDE SEQUENCE [LARGE SCALE GENOMIC DNA]</scope>
    <source>
        <strain evidence="2">h7</strain>
    </source>
</reference>
<gene>
    <name evidence="1" type="ORF">M413DRAFT_381551</name>
</gene>
<protein>
    <submittedName>
        <fullName evidence="1">Uncharacterized protein</fullName>
    </submittedName>
</protein>
<proteinExistence type="predicted"/>
<dbReference type="HOGENOM" id="CLU_2849947_0_0_1"/>
<organism evidence="1 2">
    <name type="scientific">Hebeloma cylindrosporum</name>
    <dbReference type="NCBI Taxonomy" id="76867"/>
    <lineage>
        <taxon>Eukaryota</taxon>
        <taxon>Fungi</taxon>
        <taxon>Dikarya</taxon>
        <taxon>Basidiomycota</taxon>
        <taxon>Agaricomycotina</taxon>
        <taxon>Agaricomycetes</taxon>
        <taxon>Agaricomycetidae</taxon>
        <taxon>Agaricales</taxon>
        <taxon>Agaricineae</taxon>
        <taxon>Hymenogastraceae</taxon>
        <taxon>Hebeloma</taxon>
    </lineage>
</organism>
<sequence>MGGSVRAVMGRVAHALRPNTEETGMSISKYRHATTHLESQNCSLHDGVMCERRVGVRIGVGGETR</sequence>